<evidence type="ECO:0000256" key="4">
    <source>
        <dbReference type="ARBA" id="ARBA00022989"/>
    </source>
</evidence>
<accession>A0A918GHY3</accession>
<dbReference type="PANTHER" id="PTHR30287">
    <property type="entry name" value="MEMBRANE COMPONENT OF PREDICTED ABC SUPERFAMILY METABOLITE UPTAKE TRANSPORTER"/>
    <property type="match status" value="1"/>
</dbReference>
<feature type="transmembrane region" description="Helical" evidence="6">
    <location>
        <begin position="282"/>
        <end position="302"/>
    </location>
</feature>
<evidence type="ECO:0000256" key="2">
    <source>
        <dbReference type="ARBA" id="ARBA00022475"/>
    </source>
</evidence>
<feature type="transmembrane region" description="Helical" evidence="6">
    <location>
        <begin position="769"/>
        <end position="794"/>
    </location>
</feature>
<dbReference type="Pfam" id="PF02687">
    <property type="entry name" value="FtsX"/>
    <property type="match status" value="2"/>
</dbReference>
<name>A0A918GHY3_9PSEU</name>
<keyword evidence="5 6" id="KW-0472">Membrane</keyword>
<comment type="caution">
    <text evidence="8">The sequence shown here is derived from an EMBL/GenBank/DDBJ whole genome shotgun (WGS) entry which is preliminary data.</text>
</comment>
<evidence type="ECO:0000256" key="6">
    <source>
        <dbReference type="SAM" id="Phobius"/>
    </source>
</evidence>
<dbReference type="GO" id="GO:0005886">
    <property type="term" value="C:plasma membrane"/>
    <property type="evidence" value="ECO:0007669"/>
    <property type="project" value="UniProtKB-SubCell"/>
</dbReference>
<dbReference type="AlphaFoldDB" id="A0A918GHY3"/>
<dbReference type="InterPro" id="IPR038766">
    <property type="entry name" value="Membrane_comp_ABC_pdt"/>
</dbReference>
<evidence type="ECO:0000313" key="9">
    <source>
        <dbReference type="Proteomes" id="UP000660680"/>
    </source>
</evidence>
<evidence type="ECO:0000256" key="3">
    <source>
        <dbReference type="ARBA" id="ARBA00022692"/>
    </source>
</evidence>
<evidence type="ECO:0000256" key="1">
    <source>
        <dbReference type="ARBA" id="ARBA00004651"/>
    </source>
</evidence>
<feature type="transmembrane region" description="Helical" evidence="6">
    <location>
        <begin position="235"/>
        <end position="261"/>
    </location>
</feature>
<feature type="transmembrane region" description="Helical" evidence="6">
    <location>
        <begin position="381"/>
        <end position="403"/>
    </location>
</feature>
<dbReference type="Proteomes" id="UP000660680">
    <property type="component" value="Unassembled WGS sequence"/>
</dbReference>
<proteinExistence type="predicted"/>
<gene>
    <name evidence="8" type="ORF">GCM10010171_35140</name>
</gene>
<dbReference type="InterPro" id="IPR003838">
    <property type="entry name" value="ABC3_permease_C"/>
</dbReference>
<organism evidence="8 9">
    <name type="scientific">Actinokineospora fastidiosa</name>
    <dbReference type="NCBI Taxonomy" id="1816"/>
    <lineage>
        <taxon>Bacteria</taxon>
        <taxon>Bacillati</taxon>
        <taxon>Actinomycetota</taxon>
        <taxon>Actinomycetes</taxon>
        <taxon>Pseudonocardiales</taxon>
        <taxon>Pseudonocardiaceae</taxon>
        <taxon>Actinokineospora</taxon>
    </lineage>
</organism>
<dbReference type="EMBL" id="BMRB01000002">
    <property type="protein sequence ID" value="GGS37241.1"/>
    <property type="molecule type" value="Genomic_DNA"/>
</dbReference>
<comment type="subcellular location">
    <subcellularLocation>
        <location evidence="1">Cell membrane</location>
        <topology evidence="1">Multi-pass membrane protein</topology>
    </subcellularLocation>
</comment>
<dbReference type="PROSITE" id="PS51257">
    <property type="entry name" value="PROKAR_LIPOPROTEIN"/>
    <property type="match status" value="1"/>
</dbReference>
<feature type="transmembrane region" description="Helical" evidence="6">
    <location>
        <begin position="415"/>
        <end position="441"/>
    </location>
</feature>
<evidence type="ECO:0000313" key="8">
    <source>
        <dbReference type="EMBL" id="GGS37241.1"/>
    </source>
</evidence>
<keyword evidence="2" id="KW-1003">Cell membrane</keyword>
<dbReference type="RefSeq" id="WP_189211444.1">
    <property type="nucleotide sequence ID" value="NZ_BMRB01000002.1"/>
</dbReference>
<evidence type="ECO:0000259" key="7">
    <source>
        <dbReference type="Pfam" id="PF02687"/>
    </source>
</evidence>
<reference evidence="8" key="1">
    <citation type="journal article" date="2014" name="Int. J. Syst. Evol. Microbiol.">
        <title>Complete genome sequence of Corynebacterium casei LMG S-19264T (=DSM 44701T), isolated from a smear-ripened cheese.</title>
        <authorList>
            <consortium name="US DOE Joint Genome Institute (JGI-PGF)"/>
            <person name="Walter F."/>
            <person name="Albersmeier A."/>
            <person name="Kalinowski J."/>
            <person name="Ruckert C."/>
        </authorList>
    </citation>
    <scope>NUCLEOTIDE SEQUENCE</scope>
    <source>
        <strain evidence="8">JCM 3276</strain>
    </source>
</reference>
<sequence length="802" mass="80341">MFRLSLRALRVRPGSFAASFLALLIGGAVVLACGGLLETGIRTAVPADRLAGAAVVVTGDQDNPGESEPLAERVRLDSSIMDTLGGLPGVVAVPDVSVPAVIDGTPVVGHGWGSLGLGSAELVGGRAPSADDEVVLDAALGDRDRVRMAVRGEPAEFRVVGTVRADGASVYFTDAAAIRMLDGRVDAVALVGDGDPEAIRAAAENALAGHRAVALTGDDRGLAEVFDAHGASARIIPVAAVFGGVALMVAGFVVASTLSLAIRQRDREMALLRAVGATPGQLRRMVIGETLVVAVLAGAAAWPPGDALGGWLLDRLVDAGVAVPEIEFRAGWLPAVVAAGSILLAAVAAAAVAARAATRARPTDALAESALPRRWLSPARLVIAVLALAGALALAIVTATVMSGPVAASTAGPSALLWAGGLALLAPGLTRVLLAVLGGPLRAVTGAPGRLAVLNARARRVRVAAAVAPVMLATGLATALIYLQVTQAEVAERLFAESLRADAVVTAPGGLAPDAVAEIASAPGVTAASALVTSHGHLVESDEGEEEGEADTTALALRGVTPAAAAEVTADTLTSGSFTALGGDAVILPDTLDRAVGEEIRLRLGDGEEITARVVGTVAATPGFESAYVAADLLLPHTTTGLVPQVLVRGDPGALAGPDRVVADRAQVLARAGDNTGALVNHLLVAIIVGYAVVALVNTLIVATTERRREFATQRLVGATRGQVLRMVTAEASLVAVSGIALGTAVAALTLGPFGIALTGDPAPSGPLWIYLAIVGGAAALTALATLLPAAAVLRKAPTAQP</sequence>
<feature type="transmembrane region" description="Helical" evidence="6">
    <location>
        <begin position="461"/>
        <end position="483"/>
    </location>
</feature>
<dbReference type="PANTHER" id="PTHR30287:SF1">
    <property type="entry name" value="INNER MEMBRANE PROTEIN"/>
    <property type="match status" value="1"/>
</dbReference>
<keyword evidence="3 6" id="KW-0812">Transmembrane</keyword>
<evidence type="ECO:0000256" key="5">
    <source>
        <dbReference type="ARBA" id="ARBA00023136"/>
    </source>
</evidence>
<feature type="transmembrane region" description="Helical" evidence="6">
    <location>
        <begin position="332"/>
        <end position="354"/>
    </location>
</feature>
<feature type="domain" description="ABC3 transporter permease C-terminal" evidence="7">
    <location>
        <begin position="241"/>
        <end position="360"/>
    </location>
</feature>
<feature type="transmembrane region" description="Helical" evidence="6">
    <location>
        <begin position="683"/>
        <end position="703"/>
    </location>
</feature>
<reference evidence="8" key="2">
    <citation type="submission" date="2020-09" db="EMBL/GenBank/DDBJ databases">
        <authorList>
            <person name="Sun Q."/>
            <person name="Ohkuma M."/>
        </authorList>
    </citation>
    <scope>NUCLEOTIDE SEQUENCE</scope>
    <source>
        <strain evidence="8">JCM 3276</strain>
    </source>
</reference>
<feature type="transmembrane region" description="Helical" evidence="6">
    <location>
        <begin position="724"/>
        <end position="749"/>
    </location>
</feature>
<keyword evidence="4 6" id="KW-1133">Transmembrane helix</keyword>
<keyword evidence="9" id="KW-1185">Reference proteome</keyword>
<protein>
    <submittedName>
        <fullName evidence="8">ABC transporter permease</fullName>
    </submittedName>
</protein>
<feature type="domain" description="ABC3 transporter permease C-terminal" evidence="7">
    <location>
        <begin position="684"/>
        <end position="798"/>
    </location>
</feature>